<evidence type="ECO:0000313" key="2">
    <source>
        <dbReference type="EMBL" id="CAI9947985.1"/>
    </source>
</evidence>
<dbReference type="PANTHER" id="PTHR14336">
    <property type="entry name" value="TANDEM PH DOMAIN CONTAINING PROTEIN"/>
    <property type="match status" value="1"/>
</dbReference>
<reference evidence="3 4" key="2">
    <citation type="submission" date="2024-07" db="EMBL/GenBank/DDBJ databases">
        <authorList>
            <person name="Akdeniz Z."/>
        </authorList>
    </citation>
    <scope>NUCLEOTIDE SEQUENCE [LARGE SCALE GENOMIC DNA]</scope>
</reference>
<keyword evidence="4" id="KW-1185">Reference proteome</keyword>
<dbReference type="EMBL" id="CAXDID020000466">
    <property type="protein sequence ID" value="CAL6094437.1"/>
    <property type="molecule type" value="Genomic_DNA"/>
</dbReference>
<dbReference type="Proteomes" id="UP001642409">
    <property type="component" value="Unassembled WGS sequence"/>
</dbReference>
<gene>
    <name evidence="2" type="ORF">HINF_LOCUS35630</name>
    <name evidence="3" type="ORF">HINF_LOCUS67469</name>
</gene>
<dbReference type="Pfam" id="PF00169">
    <property type="entry name" value="PH"/>
    <property type="match status" value="1"/>
</dbReference>
<dbReference type="SUPFAM" id="SSF50729">
    <property type="entry name" value="PH domain-like"/>
    <property type="match status" value="1"/>
</dbReference>
<evidence type="ECO:0000259" key="1">
    <source>
        <dbReference type="PROSITE" id="PS50003"/>
    </source>
</evidence>
<evidence type="ECO:0000313" key="3">
    <source>
        <dbReference type="EMBL" id="CAL6094437.1"/>
    </source>
</evidence>
<sequence>MFPAELHPFQKFKSRQLSSDEILPYQPKVKLLRQIGTAPMHQELIVSKAEDGFMYSTFSNQQISFSKDSCELLAQSEQIDNYQVTKTGIMKKCGGSIQTWYWRYFDLKKSSLSYYKSKSDMFPIKTIKLIDVHIVRNEQKLFSMTTSDNERLWQFETKTKQESEEWITALQQASFRSK</sequence>
<dbReference type="EMBL" id="CATOUU010000784">
    <property type="protein sequence ID" value="CAI9947985.1"/>
    <property type="molecule type" value="Genomic_DNA"/>
</dbReference>
<protein>
    <submittedName>
        <fullName evidence="2">PH domain-containing protein</fullName>
    </submittedName>
    <submittedName>
        <fullName evidence="3">PH_domain-containing protein</fullName>
    </submittedName>
</protein>
<dbReference type="SMART" id="SM00233">
    <property type="entry name" value="PH"/>
    <property type="match status" value="1"/>
</dbReference>
<reference evidence="2" key="1">
    <citation type="submission" date="2023-06" db="EMBL/GenBank/DDBJ databases">
        <authorList>
            <person name="Kurt Z."/>
        </authorList>
    </citation>
    <scope>NUCLEOTIDE SEQUENCE</scope>
</reference>
<feature type="domain" description="PH" evidence="1">
    <location>
        <begin position="83"/>
        <end position="175"/>
    </location>
</feature>
<organism evidence="2">
    <name type="scientific">Hexamita inflata</name>
    <dbReference type="NCBI Taxonomy" id="28002"/>
    <lineage>
        <taxon>Eukaryota</taxon>
        <taxon>Metamonada</taxon>
        <taxon>Diplomonadida</taxon>
        <taxon>Hexamitidae</taxon>
        <taxon>Hexamitinae</taxon>
        <taxon>Hexamita</taxon>
    </lineage>
</organism>
<evidence type="ECO:0000313" key="4">
    <source>
        <dbReference type="Proteomes" id="UP001642409"/>
    </source>
</evidence>
<dbReference type="InterPro" id="IPR011993">
    <property type="entry name" value="PH-like_dom_sf"/>
</dbReference>
<name>A0AA86PX26_9EUKA</name>
<dbReference type="Gene3D" id="2.30.29.30">
    <property type="entry name" value="Pleckstrin-homology domain (PH domain)/Phosphotyrosine-binding domain (PTB)"/>
    <property type="match status" value="1"/>
</dbReference>
<comment type="caution">
    <text evidence="2">The sequence shown here is derived from an EMBL/GenBank/DDBJ whole genome shotgun (WGS) entry which is preliminary data.</text>
</comment>
<accession>A0AA86PX26</accession>
<dbReference type="AlphaFoldDB" id="A0AA86PX26"/>
<proteinExistence type="predicted"/>
<dbReference type="PROSITE" id="PS50003">
    <property type="entry name" value="PH_DOMAIN"/>
    <property type="match status" value="1"/>
</dbReference>
<dbReference type="InterPro" id="IPR001849">
    <property type="entry name" value="PH_domain"/>
</dbReference>
<dbReference type="InterPro" id="IPR051707">
    <property type="entry name" value="PI-Interact_SigTrans_Reg"/>
</dbReference>